<dbReference type="PANTHER" id="PTHR21266:SF60">
    <property type="entry name" value="3-KETOSTEROID-9-ALPHA-MONOOXYGENASE, OXYGENASE COMPONENT"/>
    <property type="match status" value="1"/>
</dbReference>
<proteinExistence type="predicted"/>
<dbReference type="InterPro" id="IPR036922">
    <property type="entry name" value="Rieske_2Fe-2S_sf"/>
</dbReference>
<dbReference type="KEGG" id="aym:YM304_39890"/>
<dbReference type="GO" id="GO:0016705">
    <property type="term" value="F:oxidoreductase activity, acting on paired donors, with incorporation or reduction of molecular oxygen"/>
    <property type="evidence" value="ECO:0007669"/>
    <property type="project" value="UniProtKB-ARBA"/>
</dbReference>
<evidence type="ECO:0000313" key="8">
    <source>
        <dbReference type="Proteomes" id="UP000011863"/>
    </source>
</evidence>
<keyword evidence="8" id="KW-1185">Reference proteome</keyword>
<evidence type="ECO:0000256" key="5">
    <source>
        <dbReference type="ARBA" id="ARBA00023014"/>
    </source>
</evidence>
<dbReference type="PROSITE" id="PS51296">
    <property type="entry name" value="RIESKE"/>
    <property type="match status" value="1"/>
</dbReference>
<name>A0A6C7EDA7_ILUCY</name>
<evidence type="ECO:0000256" key="2">
    <source>
        <dbReference type="ARBA" id="ARBA00022723"/>
    </source>
</evidence>
<keyword evidence="1" id="KW-0001">2Fe-2S</keyword>
<dbReference type="GO" id="GO:0051537">
    <property type="term" value="F:2 iron, 2 sulfur cluster binding"/>
    <property type="evidence" value="ECO:0007669"/>
    <property type="project" value="UniProtKB-KW"/>
</dbReference>
<keyword evidence="3" id="KW-0560">Oxidoreductase</keyword>
<evidence type="ECO:0000256" key="4">
    <source>
        <dbReference type="ARBA" id="ARBA00023004"/>
    </source>
</evidence>
<dbReference type="AlphaFoldDB" id="A0A6C7EDA7"/>
<dbReference type="OrthoDB" id="5243643at2"/>
<dbReference type="EMBL" id="AP012057">
    <property type="protein sequence ID" value="BAN04303.1"/>
    <property type="molecule type" value="Genomic_DNA"/>
</dbReference>
<dbReference type="SUPFAM" id="SSF55961">
    <property type="entry name" value="Bet v1-like"/>
    <property type="match status" value="1"/>
</dbReference>
<sequence>MLVTEVPAFRSFWYPVAFVDDLADGPLRRTVLGEHLVVWKVSDDEIGAAHDVCPHRSSALSKGWVENGCIVCPYHGWQFGQSGKAQLIPQLDPGVPIPPKAVLRSVHATVRYGVAWVALEEPVGGLPDIPEWSDPGYRHIREFDETWDVAAPRLVDNSFDPAHVAFVHRRTFGAEADANIDPPEITMTDEGLEARTELVVQNQLDVSQRANRISDPTTVRTTVSRFVAPFLRVMGITYPNGLHHILVTGICPVDDGTMRLVQWAIRNDTEDDVAAADVVAFDRAVTFEDKDLLEGTTNDYELDLVDLVHLKVDRGTIALRKIYREIVDGTWPGLATPDSEPANATT</sequence>
<accession>A0A6C7EDA7</accession>
<dbReference type="SUPFAM" id="SSF50022">
    <property type="entry name" value="ISP domain"/>
    <property type="match status" value="1"/>
</dbReference>
<gene>
    <name evidence="7" type="ORF">YM304_39890</name>
</gene>
<dbReference type="InterPro" id="IPR044043">
    <property type="entry name" value="VanA_C_cat"/>
</dbReference>
<dbReference type="Pfam" id="PF00355">
    <property type="entry name" value="Rieske"/>
    <property type="match status" value="1"/>
</dbReference>
<dbReference type="InterPro" id="IPR050584">
    <property type="entry name" value="Cholesterol_7-desaturase"/>
</dbReference>
<dbReference type="Pfam" id="PF19112">
    <property type="entry name" value="VanA_C"/>
    <property type="match status" value="1"/>
</dbReference>
<dbReference type="Gene3D" id="2.102.10.10">
    <property type="entry name" value="Rieske [2Fe-2S] iron-sulphur domain"/>
    <property type="match status" value="1"/>
</dbReference>
<dbReference type="GO" id="GO:0004497">
    <property type="term" value="F:monooxygenase activity"/>
    <property type="evidence" value="ECO:0007669"/>
    <property type="project" value="UniProtKB-ARBA"/>
</dbReference>
<protein>
    <submittedName>
        <fullName evidence="7">Putative iron-sulfur protein</fullName>
    </submittedName>
</protein>
<dbReference type="PANTHER" id="PTHR21266">
    <property type="entry name" value="IRON-SULFUR DOMAIN CONTAINING PROTEIN"/>
    <property type="match status" value="1"/>
</dbReference>
<reference evidence="7 8" key="1">
    <citation type="journal article" date="2013" name="Int. J. Syst. Evol. Microbiol.">
        <title>Ilumatobacter nonamiense sp. nov. and Ilumatobacter coccineum sp. nov., isolated from seashore sand.</title>
        <authorList>
            <person name="Matsumoto A."/>
            <person name="Kasai H."/>
            <person name="Matsuo Y."/>
            <person name="Shizuri Y."/>
            <person name="Ichikawa N."/>
            <person name="Fujita N."/>
            <person name="Omura S."/>
            <person name="Takahashi Y."/>
        </authorList>
    </citation>
    <scope>NUCLEOTIDE SEQUENCE [LARGE SCALE GENOMIC DNA]</scope>
    <source>
        <strain evidence="8">NBRC 103263 / KCTC 29153 / YM16-304</strain>
    </source>
</reference>
<feature type="domain" description="Rieske" evidence="6">
    <location>
        <begin position="13"/>
        <end position="117"/>
    </location>
</feature>
<keyword evidence="4" id="KW-0408">Iron</keyword>
<dbReference type="RefSeq" id="WP_015443550.1">
    <property type="nucleotide sequence ID" value="NC_020520.1"/>
</dbReference>
<keyword evidence="5" id="KW-0411">Iron-sulfur</keyword>
<evidence type="ECO:0000259" key="6">
    <source>
        <dbReference type="PROSITE" id="PS51296"/>
    </source>
</evidence>
<dbReference type="GO" id="GO:0046872">
    <property type="term" value="F:metal ion binding"/>
    <property type="evidence" value="ECO:0007669"/>
    <property type="project" value="UniProtKB-KW"/>
</dbReference>
<evidence type="ECO:0000313" key="7">
    <source>
        <dbReference type="EMBL" id="BAN04303.1"/>
    </source>
</evidence>
<dbReference type="Gene3D" id="3.90.380.10">
    <property type="entry name" value="Naphthalene 1,2-dioxygenase Alpha Subunit, Chain A, domain 1"/>
    <property type="match status" value="1"/>
</dbReference>
<dbReference type="CDD" id="cd03469">
    <property type="entry name" value="Rieske_RO_Alpha_N"/>
    <property type="match status" value="1"/>
</dbReference>
<evidence type="ECO:0000256" key="1">
    <source>
        <dbReference type="ARBA" id="ARBA00022714"/>
    </source>
</evidence>
<dbReference type="Proteomes" id="UP000011863">
    <property type="component" value="Chromosome"/>
</dbReference>
<dbReference type="InterPro" id="IPR017941">
    <property type="entry name" value="Rieske_2Fe-2S"/>
</dbReference>
<evidence type="ECO:0000256" key="3">
    <source>
        <dbReference type="ARBA" id="ARBA00023002"/>
    </source>
</evidence>
<keyword evidence="2" id="KW-0479">Metal-binding</keyword>
<organism evidence="7 8">
    <name type="scientific">Ilumatobacter coccineus (strain NBRC 103263 / KCTC 29153 / YM16-304)</name>
    <dbReference type="NCBI Taxonomy" id="1313172"/>
    <lineage>
        <taxon>Bacteria</taxon>
        <taxon>Bacillati</taxon>
        <taxon>Actinomycetota</taxon>
        <taxon>Acidimicrobiia</taxon>
        <taxon>Acidimicrobiales</taxon>
        <taxon>Ilumatobacteraceae</taxon>
        <taxon>Ilumatobacter</taxon>
    </lineage>
</organism>